<sequence>MGAEDVRGRRGRGALARLIALLAVAVTLVGCATIPESSEPEAVGPRGDGRRVAQPAPPPRNADPLTLVRRYVEASADPEGGHAAAKAYLTRRAKGNWRDDSSVWILAREFDTVYTGDRDGGRSEDQVRVLLRGKWKGRLVRDNAFLPESGDFEVPIRLEKEDGEWRLAEAPDGIVVTIDGFNENYTPVPVHFLNPRRNTLVADLRYVQTQPASAQPNTVVDMLLRGPSAALRDSVRSAIPDGVRTRSNVAEGTDGAMLVNLSDLGQQTPQSRQLIVAQIVLSLEKVTNTRIKVLSENVPVVPEQPDWRRADIAPFVPDTAPNPELRGMAVVGGRLRSLFRGDAVKGPAANYDVVSAAQSVDGGRLAAVVRSASGGVALRVGGVEEALSEATQPVGQMTRPTWMPPGDKGATEVWTVTEGATVLSVSANGQGGWSSRQVNAAELTNNGPITDLRLSRDGVRLAAVVGGRLFLGSVVDNGGEVSVRNVRKVLPDVLNTVTSVDWQGPNTVIAGSSSNATPVVRVTVDGREWKLYNASNLTPPVAAVTAAPNRQVVVADSRGLWTTVDDTEVWRVHDSNVAQAGAIPFYPG</sequence>
<accession>A0A1M5K166</accession>
<protein>
    <submittedName>
        <fullName evidence="3">Lipoprotein LpqB beta-propeller domain-containing protein</fullName>
    </submittedName>
</protein>
<dbReference type="RefSeq" id="WP_083960131.1">
    <property type="nucleotide sequence ID" value="NZ_FQVN01000009.1"/>
</dbReference>
<dbReference type="InterPro" id="IPR018910">
    <property type="entry name" value="LpqB_C"/>
</dbReference>
<organism evidence="3 4">
    <name type="scientific">Streptoalloteichus hindustanus</name>
    <dbReference type="NCBI Taxonomy" id="2017"/>
    <lineage>
        <taxon>Bacteria</taxon>
        <taxon>Bacillati</taxon>
        <taxon>Actinomycetota</taxon>
        <taxon>Actinomycetes</taxon>
        <taxon>Pseudonocardiales</taxon>
        <taxon>Pseudonocardiaceae</taxon>
        <taxon>Streptoalloteichus</taxon>
    </lineage>
</organism>
<dbReference type="OrthoDB" id="3226781at2"/>
<evidence type="ECO:0000256" key="1">
    <source>
        <dbReference type="SAM" id="MobiDB-lite"/>
    </source>
</evidence>
<dbReference type="Pfam" id="PF10646">
    <property type="entry name" value="Germane"/>
    <property type="match status" value="1"/>
</dbReference>
<evidence type="ECO:0000313" key="4">
    <source>
        <dbReference type="Proteomes" id="UP000184501"/>
    </source>
</evidence>
<dbReference type="SUPFAM" id="SSF69322">
    <property type="entry name" value="Tricorn protease domain 2"/>
    <property type="match status" value="1"/>
</dbReference>
<dbReference type="InterPro" id="IPR019606">
    <property type="entry name" value="GerMN"/>
</dbReference>
<proteinExistence type="predicted"/>
<dbReference type="Pfam" id="PF25976">
    <property type="entry name" value="LpqB_N"/>
    <property type="match status" value="1"/>
</dbReference>
<dbReference type="Pfam" id="PF10647">
    <property type="entry name" value="Gmad1"/>
    <property type="match status" value="1"/>
</dbReference>
<dbReference type="STRING" id="2017.SAMN05444320_10999"/>
<evidence type="ECO:0000259" key="2">
    <source>
        <dbReference type="SMART" id="SM00909"/>
    </source>
</evidence>
<evidence type="ECO:0000313" key="3">
    <source>
        <dbReference type="EMBL" id="SHG46229.1"/>
    </source>
</evidence>
<feature type="region of interest" description="Disordered" evidence="1">
    <location>
        <begin position="36"/>
        <end position="64"/>
    </location>
</feature>
<dbReference type="AlphaFoldDB" id="A0A1M5K166"/>
<name>A0A1M5K166_STRHI</name>
<dbReference type="SMART" id="SM00909">
    <property type="entry name" value="Germane"/>
    <property type="match status" value="1"/>
</dbReference>
<dbReference type="Proteomes" id="UP000184501">
    <property type="component" value="Unassembled WGS sequence"/>
</dbReference>
<dbReference type="EMBL" id="FQVN01000009">
    <property type="protein sequence ID" value="SHG46229.1"/>
    <property type="molecule type" value="Genomic_DNA"/>
</dbReference>
<keyword evidence="3" id="KW-0449">Lipoprotein</keyword>
<reference evidence="3 4" key="1">
    <citation type="submission" date="2016-11" db="EMBL/GenBank/DDBJ databases">
        <authorList>
            <person name="Jaros S."/>
            <person name="Januszkiewicz K."/>
            <person name="Wedrychowicz H."/>
        </authorList>
    </citation>
    <scope>NUCLEOTIDE SEQUENCE [LARGE SCALE GENOMIC DNA]</scope>
    <source>
        <strain evidence="3 4">DSM 44523</strain>
    </source>
</reference>
<keyword evidence="4" id="KW-1185">Reference proteome</keyword>
<feature type="domain" description="GerMN" evidence="2">
    <location>
        <begin position="216"/>
        <end position="304"/>
    </location>
</feature>
<dbReference type="PROSITE" id="PS51257">
    <property type="entry name" value="PROKAR_LIPOPROTEIN"/>
    <property type="match status" value="1"/>
</dbReference>
<dbReference type="InterPro" id="IPR059026">
    <property type="entry name" value="LpqB_N"/>
</dbReference>
<gene>
    <name evidence="3" type="ORF">SAMN05444320_10999</name>
</gene>